<evidence type="ECO:0000313" key="4">
    <source>
        <dbReference type="Proteomes" id="UP001165083"/>
    </source>
</evidence>
<feature type="compositionally biased region" description="Basic and acidic residues" evidence="1">
    <location>
        <begin position="73"/>
        <end position="93"/>
    </location>
</feature>
<dbReference type="Proteomes" id="UP001165083">
    <property type="component" value="Unassembled WGS sequence"/>
</dbReference>
<dbReference type="AlphaFoldDB" id="A0A9W6XCW4"/>
<dbReference type="EMBL" id="BSXW01001387">
    <property type="protein sequence ID" value="GMF36365.1"/>
    <property type="molecule type" value="Genomic_DNA"/>
</dbReference>
<evidence type="ECO:0000313" key="3">
    <source>
        <dbReference type="EMBL" id="GMF39176.1"/>
    </source>
</evidence>
<name>A0A9W6XCW4_9STRA</name>
<feature type="region of interest" description="Disordered" evidence="1">
    <location>
        <begin position="71"/>
        <end position="93"/>
    </location>
</feature>
<gene>
    <name evidence="2" type="ORF">Plil01_001540000</name>
    <name evidence="3" type="ORF">Plil01_001625000</name>
</gene>
<accession>A0A9W6XCW4</accession>
<protein>
    <submittedName>
        <fullName evidence="2">Unnamed protein product</fullName>
    </submittedName>
</protein>
<evidence type="ECO:0000256" key="1">
    <source>
        <dbReference type="SAM" id="MobiDB-lite"/>
    </source>
</evidence>
<keyword evidence="4" id="KW-1185">Reference proteome</keyword>
<evidence type="ECO:0000313" key="2">
    <source>
        <dbReference type="EMBL" id="GMF36365.1"/>
    </source>
</evidence>
<organism evidence="2 4">
    <name type="scientific">Phytophthora lilii</name>
    <dbReference type="NCBI Taxonomy" id="2077276"/>
    <lineage>
        <taxon>Eukaryota</taxon>
        <taxon>Sar</taxon>
        <taxon>Stramenopiles</taxon>
        <taxon>Oomycota</taxon>
        <taxon>Peronosporomycetes</taxon>
        <taxon>Peronosporales</taxon>
        <taxon>Peronosporaceae</taxon>
        <taxon>Phytophthora</taxon>
    </lineage>
</organism>
<sequence>MPGSKYHRIAGVPVVKSSPTEMSVRSADAGLVGLPKSTEGWSNESIPRLQELEHPSTAIQQQPVQFHSCIPSNERDHERNHENGEEWLKVDGR</sequence>
<dbReference type="EMBL" id="BSXW01001787">
    <property type="protein sequence ID" value="GMF39176.1"/>
    <property type="molecule type" value="Genomic_DNA"/>
</dbReference>
<comment type="caution">
    <text evidence="2">The sequence shown here is derived from an EMBL/GenBank/DDBJ whole genome shotgun (WGS) entry which is preliminary data.</text>
</comment>
<reference evidence="2" key="1">
    <citation type="submission" date="2023-04" db="EMBL/GenBank/DDBJ databases">
        <title>Phytophthora lilii NBRC 32176.</title>
        <authorList>
            <person name="Ichikawa N."/>
            <person name="Sato H."/>
            <person name="Tonouchi N."/>
        </authorList>
    </citation>
    <scope>NUCLEOTIDE SEQUENCE</scope>
    <source>
        <strain evidence="2">NBRC 32176</strain>
    </source>
</reference>
<proteinExistence type="predicted"/>